<dbReference type="SUPFAM" id="SSF53756">
    <property type="entry name" value="UDP-Glycosyltransferase/glycogen phosphorylase"/>
    <property type="match status" value="1"/>
</dbReference>
<dbReference type="Pfam" id="PF00535">
    <property type="entry name" value="Glycos_transf_2"/>
    <property type="match status" value="2"/>
</dbReference>
<organism evidence="2 3">
    <name type="scientific">Methanobrevibacter gottschalkii</name>
    <dbReference type="NCBI Taxonomy" id="190974"/>
    <lineage>
        <taxon>Archaea</taxon>
        <taxon>Methanobacteriati</taxon>
        <taxon>Methanobacteriota</taxon>
        <taxon>Methanomada group</taxon>
        <taxon>Methanobacteria</taxon>
        <taxon>Methanobacteriales</taxon>
        <taxon>Methanobacteriaceae</taxon>
        <taxon>Methanobrevibacter</taxon>
    </lineage>
</organism>
<dbReference type="Gene3D" id="3.40.50.12580">
    <property type="match status" value="1"/>
</dbReference>
<dbReference type="GO" id="GO:0016020">
    <property type="term" value="C:membrane"/>
    <property type="evidence" value="ECO:0007669"/>
    <property type="project" value="InterPro"/>
</dbReference>
<feature type="domain" description="Glycosyltransferase 2-like" evidence="1">
    <location>
        <begin position="26"/>
        <end position="186"/>
    </location>
</feature>
<dbReference type="Proteomes" id="UP000199506">
    <property type="component" value="Unassembled WGS sequence"/>
</dbReference>
<gene>
    <name evidence="2" type="ORF">SAMN05216439_0081</name>
</gene>
<dbReference type="GO" id="GO:0047355">
    <property type="term" value="F:CDP-glycerol glycerophosphotransferase activity"/>
    <property type="evidence" value="ECO:0007669"/>
    <property type="project" value="InterPro"/>
</dbReference>
<dbReference type="Gene3D" id="3.90.550.10">
    <property type="entry name" value="Spore Coat Polysaccharide Biosynthesis Protein SpsA, Chain A"/>
    <property type="match status" value="2"/>
</dbReference>
<keyword evidence="2" id="KW-0808">Transferase</keyword>
<proteinExistence type="predicted"/>
<name>A0A1H7MX94_9EURY</name>
<feature type="domain" description="Glycosyltransferase 2-like" evidence="1">
    <location>
        <begin position="519"/>
        <end position="685"/>
    </location>
</feature>
<dbReference type="InterPro" id="IPR029044">
    <property type="entry name" value="Nucleotide-diphossugar_trans"/>
</dbReference>
<dbReference type="CDD" id="cd00761">
    <property type="entry name" value="Glyco_tranf_GTA_type"/>
    <property type="match status" value="2"/>
</dbReference>
<dbReference type="PANTHER" id="PTHR22916:SF3">
    <property type="entry name" value="UDP-GLCNAC:BETAGAL BETA-1,3-N-ACETYLGLUCOSAMINYLTRANSFERASE-LIKE PROTEIN 1"/>
    <property type="match status" value="1"/>
</dbReference>
<evidence type="ECO:0000259" key="1">
    <source>
        <dbReference type="Pfam" id="PF00535"/>
    </source>
</evidence>
<protein>
    <submittedName>
        <fullName evidence="2">CDP-glycerol glycerophosphotransferase, TagB/SpsB family</fullName>
    </submittedName>
</protein>
<sequence>MVKIKHGLIHNDDSNQEYLDENFIFSIIVNFNNSERVLEECINSILNQTLGFEENIQLILINNHCDDNSLNIALKYQELYPNNILVLENTFKNRSSGWNKGLSYAKGKYINFLDVMDYLSENTLKNVYSFFEISYKYVDVVSIPIYIFNNHESGQEHELNYKFNRPKIIDLKYNPKNIQVSIYSSFIKSSSIRNKKFRTDLIYNEDTLFLTEIIMDKLKYGVIPNARYYYRESDVKLRLFDDVFYNKMYYTSRLDLFYFNLIEKSINEYGVVLKYLQYLFINDLLNIFKLSELNIFHAPSFCQEIDEENNGHDENEEIRKFKDSLDNIISYIDNEVIMDGINNVLIKNFVLYLKNGFDIVCPSEEEVLLTANDCIIDNLCFHKLWINTLNITNNDLIIKGFLTSFFDKDDLILELYNEENNEIFAAELYVDNIHSKKILSHDFESRVIFKFNIPLNIIEEDYKFKIRWNINNVPNTFVYSDLGFYDDVENIEKNSIKCKGYRISLNEKVFRIEKIFKFSVVMAIYNTEKLLTEAIDSVINQSLNFEDNIQLILVDDGSEDNSLEICNDYKRRYPNNIIVISQENNGQAIARNNGLKYVHSEFVNFLDSDDYFSEETFENVYNFFKQHETETDIVSIPMKFFGRFVGDHQLNFKYDSNRVINLDDEPFNPQYHANSSFFNRDVLDEIQFPTDIVPSEDAMLINKILLKKRTLGVVKDAIYYYRKRFDMSSTLDLTNKEKVYFTDRLKKYYLGLFEYSKCTYGFVPKFLEYTLAQDLHWILFQPDLSFAKSQLELNEFHDYLDKVLDYISIETINNLAIDSEDLKSFYLYMKQGESHFSINNDENVVSLYVGNKQVDKINYHKIWLDIVEIKENFLLISGLYMGLISNDYLSIEAINELSNDNIESTFAVENFYPARGDRDYISQKWKYAFNFDLKIPIYSDLINNIKIRVNFHIDGDNTNFDEDNVKNIYLDIALQHYANISKYSNYIVKDSYILLFNNNSFIISPYSYKKMLKHEYHCIKKIFSDKLYYYKHLIVLRLLYLFLFPIMRKITKKRPIYLFMDRIDSAHDNGEVLWEYALSQKDNIKKYFIIDSSSSDYNRLSKIGKVIPFNSFRHKLIFLFADKIISSHAEEDVLNPFFSKQFDKDIRRFISGLVTLERFFIEHGVAQYNLSNWLAKYNMNIHYYLTSSNFETEGEFNTLSYPREIYHTLGMPRFDILENHPSKQILICPTWRFKLMGDSEGDKIRFLHSGYYQFLCGLLNNEKLIQMTKDYGCKLIFKPHPRLTHIVGDGDDTYVDLLNIDENIYVSYDESYTELLSNSSLMITDFSSVAFDFAYLEKPVIYYQADEIPHEEGYFDYGIMGFGDVIIDIDELITKIEYYIKNNFVNEDKYIERKRSFFKYHDKNNSKRVYESIK</sequence>
<dbReference type="OrthoDB" id="46222at2157"/>
<dbReference type="RefSeq" id="WP_091699686.1">
    <property type="nucleotide sequence ID" value="NZ_FOAK01000011.1"/>
</dbReference>
<dbReference type="PANTHER" id="PTHR22916">
    <property type="entry name" value="GLYCOSYLTRANSFERASE"/>
    <property type="match status" value="1"/>
</dbReference>
<dbReference type="InterPro" id="IPR043148">
    <property type="entry name" value="TagF_C"/>
</dbReference>
<dbReference type="SUPFAM" id="SSF53448">
    <property type="entry name" value="Nucleotide-diphospho-sugar transferases"/>
    <property type="match status" value="2"/>
</dbReference>
<dbReference type="STRING" id="190974.SAMN05216439_0081"/>
<dbReference type="InterPro" id="IPR001173">
    <property type="entry name" value="Glyco_trans_2-like"/>
</dbReference>
<dbReference type="GO" id="GO:0016758">
    <property type="term" value="F:hexosyltransferase activity"/>
    <property type="evidence" value="ECO:0007669"/>
    <property type="project" value="UniProtKB-ARBA"/>
</dbReference>
<accession>A0A1H7MX94</accession>
<reference evidence="2 3" key="1">
    <citation type="submission" date="2016-10" db="EMBL/GenBank/DDBJ databases">
        <authorList>
            <person name="de Groot N.N."/>
        </authorList>
    </citation>
    <scope>NUCLEOTIDE SEQUENCE [LARGE SCALE GENOMIC DNA]</scope>
    <source>
        <strain evidence="2 3">DSM 11978</strain>
    </source>
</reference>
<evidence type="ECO:0000313" key="3">
    <source>
        <dbReference type="Proteomes" id="UP000199506"/>
    </source>
</evidence>
<dbReference type="Pfam" id="PF04464">
    <property type="entry name" value="Glyphos_transf"/>
    <property type="match status" value="1"/>
</dbReference>
<dbReference type="InterPro" id="IPR007554">
    <property type="entry name" value="Glycerophosphate_synth"/>
</dbReference>
<evidence type="ECO:0000313" key="2">
    <source>
        <dbReference type="EMBL" id="SEL15932.1"/>
    </source>
</evidence>
<dbReference type="EMBL" id="FOAK01000011">
    <property type="protein sequence ID" value="SEL15932.1"/>
    <property type="molecule type" value="Genomic_DNA"/>
</dbReference>